<evidence type="ECO:0000256" key="2">
    <source>
        <dbReference type="ARBA" id="ARBA00022723"/>
    </source>
</evidence>
<dbReference type="InterPro" id="IPR010994">
    <property type="entry name" value="RuvA_2-like"/>
</dbReference>
<dbReference type="SUPFAM" id="SSF47781">
    <property type="entry name" value="RuvA domain 2-like"/>
    <property type="match status" value="1"/>
</dbReference>
<dbReference type="Pfam" id="PF20582">
    <property type="entry name" value="UPF0758_N"/>
    <property type="match status" value="1"/>
</dbReference>
<evidence type="ECO:0000256" key="7">
    <source>
        <dbReference type="SAM" id="MobiDB-lite"/>
    </source>
</evidence>
<dbReference type="PROSITE" id="PS50249">
    <property type="entry name" value="MPN"/>
    <property type="match status" value="1"/>
</dbReference>
<feature type="domain" description="MPN" evidence="8">
    <location>
        <begin position="102"/>
        <end position="224"/>
    </location>
</feature>
<reference evidence="9" key="1">
    <citation type="journal article" date="2022" name="Front. Microbiol.">
        <title>New perspectives on an old grouping: The genomic and phenotypic variability of Oxalobacter formigenes and the implications for calcium oxalate stone prevention.</title>
        <authorList>
            <person name="Chmiel J.A."/>
            <person name="Carr C."/>
            <person name="Stuivenberg G.A."/>
            <person name="Venema R."/>
            <person name="Chanyi R.M."/>
            <person name="Al K.F."/>
            <person name="Giguere D."/>
            <person name="Say H."/>
            <person name="Akouris P.P."/>
            <person name="Dominguez Romero S.A."/>
            <person name="Kwong A."/>
            <person name="Tai V."/>
            <person name="Koval S.F."/>
            <person name="Razvi H."/>
            <person name="Bjazevic J."/>
            <person name="Burton J.P."/>
        </authorList>
    </citation>
    <scope>NUCLEOTIDE SEQUENCE</scope>
    <source>
        <strain evidence="9">OxK</strain>
    </source>
</reference>
<dbReference type="InterPro" id="IPR037518">
    <property type="entry name" value="MPN"/>
</dbReference>
<dbReference type="CDD" id="cd08071">
    <property type="entry name" value="MPN_DUF2466"/>
    <property type="match status" value="1"/>
</dbReference>
<dbReference type="SUPFAM" id="SSF102712">
    <property type="entry name" value="JAB1/MPN domain"/>
    <property type="match status" value="1"/>
</dbReference>
<feature type="compositionally biased region" description="Basic and acidic residues" evidence="7">
    <location>
        <begin position="7"/>
        <end position="17"/>
    </location>
</feature>
<feature type="region of interest" description="Disordered" evidence="7">
    <location>
        <begin position="1"/>
        <end position="20"/>
    </location>
</feature>
<dbReference type="NCBIfam" id="TIGR00608">
    <property type="entry name" value="radc"/>
    <property type="match status" value="1"/>
</dbReference>
<dbReference type="GO" id="GO:0046872">
    <property type="term" value="F:metal ion binding"/>
    <property type="evidence" value="ECO:0007669"/>
    <property type="project" value="UniProtKB-KW"/>
</dbReference>
<dbReference type="PANTHER" id="PTHR30471:SF3">
    <property type="entry name" value="UPF0758 PROTEIN YEES-RELATED"/>
    <property type="match status" value="1"/>
</dbReference>
<dbReference type="Pfam" id="PF04002">
    <property type="entry name" value="RadC"/>
    <property type="match status" value="1"/>
</dbReference>
<name>A0A9E9LCY8_9BURK</name>
<dbReference type="Proteomes" id="UP001164819">
    <property type="component" value="Chromosome"/>
</dbReference>
<dbReference type="PROSITE" id="PS01302">
    <property type="entry name" value="UPF0758"/>
    <property type="match status" value="1"/>
</dbReference>
<sequence>MAITDWPSHERPRERLIRGGPGQLSDAELLAIFLRTGTSGKSAVDLGREIMMHFGSLSGLFSAKLKDFAGLNGIGPAKYAQLQAILELARRLLAEDLQSGVTLSSSEKVTNYLQLYFSRQTHESFVVLFLDVKNKLIECNEMFRGTLSHTSVYPREVVKAALENNAASVILAHNHPSGTVEPSNADKTLTRSLKQALGLVDIRVLDHIIVAGRKTFSFAENTIL</sequence>
<evidence type="ECO:0000256" key="3">
    <source>
        <dbReference type="ARBA" id="ARBA00022801"/>
    </source>
</evidence>
<dbReference type="GO" id="GO:0008237">
    <property type="term" value="F:metallopeptidase activity"/>
    <property type="evidence" value="ECO:0007669"/>
    <property type="project" value="UniProtKB-KW"/>
</dbReference>
<dbReference type="NCBIfam" id="NF000642">
    <property type="entry name" value="PRK00024.1"/>
    <property type="match status" value="1"/>
</dbReference>
<keyword evidence="4" id="KW-0862">Zinc</keyword>
<keyword evidence="5" id="KW-0482">Metalloprotease</keyword>
<accession>A0A9E9LCY8</accession>
<dbReference type="Gene3D" id="3.40.140.10">
    <property type="entry name" value="Cytidine Deaminase, domain 2"/>
    <property type="match status" value="1"/>
</dbReference>
<keyword evidence="1" id="KW-0645">Protease</keyword>
<protein>
    <submittedName>
        <fullName evidence="9">DNA repair protein RadC</fullName>
    </submittedName>
</protein>
<evidence type="ECO:0000313" key="9">
    <source>
        <dbReference type="EMBL" id="WAV90983.1"/>
    </source>
</evidence>
<dbReference type="InterPro" id="IPR001405">
    <property type="entry name" value="UPF0758"/>
</dbReference>
<dbReference type="InterPro" id="IPR046778">
    <property type="entry name" value="UPF0758_N"/>
</dbReference>
<dbReference type="InterPro" id="IPR025657">
    <property type="entry name" value="RadC_JAB"/>
</dbReference>
<evidence type="ECO:0000256" key="1">
    <source>
        <dbReference type="ARBA" id="ARBA00022670"/>
    </source>
</evidence>
<organism evidence="9">
    <name type="scientific">Oxalobacter aliiformigenes</name>
    <dbReference type="NCBI Taxonomy" id="2946593"/>
    <lineage>
        <taxon>Bacteria</taxon>
        <taxon>Pseudomonadati</taxon>
        <taxon>Pseudomonadota</taxon>
        <taxon>Betaproteobacteria</taxon>
        <taxon>Burkholderiales</taxon>
        <taxon>Oxalobacteraceae</taxon>
        <taxon>Oxalobacter</taxon>
    </lineage>
</organism>
<keyword evidence="2" id="KW-0479">Metal-binding</keyword>
<dbReference type="RefSeq" id="WP_269315840.1">
    <property type="nucleotide sequence ID" value="NZ_CP098251.1"/>
</dbReference>
<dbReference type="EMBL" id="CP098251">
    <property type="protein sequence ID" value="WAV90983.1"/>
    <property type="molecule type" value="Genomic_DNA"/>
</dbReference>
<dbReference type="AlphaFoldDB" id="A0A9E9LCY8"/>
<evidence type="ECO:0000259" key="8">
    <source>
        <dbReference type="PROSITE" id="PS50249"/>
    </source>
</evidence>
<dbReference type="GO" id="GO:0006508">
    <property type="term" value="P:proteolysis"/>
    <property type="evidence" value="ECO:0007669"/>
    <property type="project" value="UniProtKB-KW"/>
</dbReference>
<evidence type="ECO:0000256" key="5">
    <source>
        <dbReference type="ARBA" id="ARBA00023049"/>
    </source>
</evidence>
<dbReference type="InterPro" id="IPR020891">
    <property type="entry name" value="UPF0758_CS"/>
</dbReference>
<gene>
    <name evidence="9" type="primary">radC</name>
    <name evidence="9" type="ORF">NB646_09165</name>
</gene>
<evidence type="ECO:0000256" key="6">
    <source>
        <dbReference type="RuleBase" id="RU003797"/>
    </source>
</evidence>
<comment type="similarity">
    <text evidence="6">Belongs to the UPF0758 family.</text>
</comment>
<proteinExistence type="inferred from homology"/>
<evidence type="ECO:0000256" key="4">
    <source>
        <dbReference type="ARBA" id="ARBA00022833"/>
    </source>
</evidence>
<dbReference type="PANTHER" id="PTHR30471">
    <property type="entry name" value="DNA REPAIR PROTEIN RADC"/>
    <property type="match status" value="1"/>
</dbReference>
<keyword evidence="3" id="KW-0378">Hydrolase</keyword>